<feature type="compositionally biased region" description="Low complexity" evidence="1">
    <location>
        <begin position="1"/>
        <end position="10"/>
    </location>
</feature>
<feature type="compositionally biased region" description="Acidic residues" evidence="1">
    <location>
        <begin position="11"/>
        <end position="21"/>
    </location>
</feature>
<protein>
    <submittedName>
        <fullName evidence="2">12980_t:CDS:1</fullName>
    </submittedName>
</protein>
<comment type="caution">
    <text evidence="2">The sequence shown here is derived from an EMBL/GenBank/DDBJ whole genome shotgun (WGS) entry which is preliminary data.</text>
</comment>
<dbReference type="InterPro" id="IPR012337">
    <property type="entry name" value="RNaseH-like_sf"/>
</dbReference>
<proteinExistence type="predicted"/>
<dbReference type="EMBL" id="CAJVPY010011679">
    <property type="protein sequence ID" value="CAG8728972.1"/>
    <property type="molecule type" value="Genomic_DNA"/>
</dbReference>
<feature type="region of interest" description="Disordered" evidence="1">
    <location>
        <begin position="238"/>
        <end position="266"/>
    </location>
</feature>
<dbReference type="AlphaFoldDB" id="A0A9N9IBE8"/>
<evidence type="ECO:0000313" key="3">
    <source>
        <dbReference type="Proteomes" id="UP000789405"/>
    </source>
</evidence>
<reference evidence="2" key="1">
    <citation type="submission" date="2021-06" db="EMBL/GenBank/DDBJ databases">
        <authorList>
            <person name="Kallberg Y."/>
            <person name="Tangrot J."/>
            <person name="Rosling A."/>
        </authorList>
    </citation>
    <scope>NUCLEOTIDE SEQUENCE</scope>
    <source>
        <strain evidence="2">MA453B</strain>
    </source>
</reference>
<dbReference type="SUPFAM" id="SSF53098">
    <property type="entry name" value="Ribonuclease H-like"/>
    <property type="match status" value="1"/>
</dbReference>
<keyword evidence="3" id="KW-1185">Reference proteome</keyword>
<feature type="compositionally biased region" description="Acidic residues" evidence="1">
    <location>
        <begin position="248"/>
        <end position="260"/>
    </location>
</feature>
<gene>
    <name evidence="2" type="ORF">DERYTH_LOCUS14954</name>
</gene>
<dbReference type="OrthoDB" id="2430528at2759"/>
<evidence type="ECO:0000313" key="2">
    <source>
        <dbReference type="EMBL" id="CAG8728972.1"/>
    </source>
</evidence>
<accession>A0A9N9IBE8</accession>
<evidence type="ECO:0000256" key="1">
    <source>
        <dbReference type="SAM" id="MobiDB-lite"/>
    </source>
</evidence>
<sequence length="317" mass="36410">MDFHNSPQDNSQEDSQEDSQEESSLSCFRKRSHDNGNNPPNATFKPLIDTDDVCQVVMKVKGKEQKCEMGYTHDGLMSNIIAHLRSVHNIVDDKKAQIAVAERDHLLISESIDTEVYSEDEEPGEVDNGNLIEQPNVNLASQALRLVKDCPTRWNSKYRSWKRLIKLKDAIIWLEANLNISRNLDERKDGQKLRCCLPSEDEWNAEKYPTLSVMYPVIEVLKSEFNSDLSRIEPDIDECESNTSNYSESDDDNSESENDDASTQLPRTPHIQSLILQVKLEIYNSLWKYWGNLNNAGLLATLLDPRLKKIRPWPNYI</sequence>
<dbReference type="Proteomes" id="UP000789405">
    <property type="component" value="Unassembled WGS sequence"/>
</dbReference>
<feature type="region of interest" description="Disordered" evidence="1">
    <location>
        <begin position="1"/>
        <end position="46"/>
    </location>
</feature>
<organism evidence="2 3">
    <name type="scientific">Dentiscutata erythropus</name>
    <dbReference type="NCBI Taxonomy" id="1348616"/>
    <lineage>
        <taxon>Eukaryota</taxon>
        <taxon>Fungi</taxon>
        <taxon>Fungi incertae sedis</taxon>
        <taxon>Mucoromycota</taxon>
        <taxon>Glomeromycotina</taxon>
        <taxon>Glomeromycetes</taxon>
        <taxon>Diversisporales</taxon>
        <taxon>Gigasporaceae</taxon>
        <taxon>Dentiscutata</taxon>
    </lineage>
</organism>
<name>A0A9N9IBE8_9GLOM</name>